<keyword evidence="12" id="KW-0175">Coiled coil</keyword>
<keyword evidence="4 11" id="KW-0999">Mitochondrion inner membrane</keyword>
<feature type="coiled-coil region" evidence="12">
    <location>
        <begin position="65"/>
        <end position="97"/>
    </location>
</feature>
<evidence type="ECO:0000256" key="6">
    <source>
        <dbReference type="ARBA" id="ARBA00023128"/>
    </source>
</evidence>
<gene>
    <name evidence="13" type="ORF">Z518_01416</name>
</gene>
<dbReference type="PANTHER" id="PTHR28202">
    <property type="entry name" value="ASSEMBLY FACTOR CBP4"/>
    <property type="match status" value="1"/>
</dbReference>
<dbReference type="Pfam" id="PF07960">
    <property type="entry name" value="CBP4"/>
    <property type="match status" value="1"/>
</dbReference>
<keyword evidence="8 11" id="KW-0143">Chaperone</keyword>
<proteinExistence type="inferred from homology"/>
<comment type="function">
    <text evidence="9 11">Essential for the assembly of ubiquinol-cytochrome c reductase. It has a direct effect on the correct occurrence of the Rieske protein, core 4, core 5 and apocytochrome b.</text>
</comment>
<evidence type="ECO:0000313" key="13">
    <source>
        <dbReference type="EMBL" id="KIX10334.1"/>
    </source>
</evidence>
<keyword evidence="7" id="KW-0472">Membrane</keyword>
<dbReference type="PANTHER" id="PTHR28202:SF1">
    <property type="entry name" value="ASSEMBLY FACTOR CBP4"/>
    <property type="match status" value="1"/>
</dbReference>
<comment type="similarity">
    <text evidence="2 11">Belongs to the CBP4 family.</text>
</comment>
<dbReference type="InterPro" id="IPR012420">
    <property type="entry name" value="Cbp4"/>
</dbReference>
<evidence type="ECO:0000256" key="10">
    <source>
        <dbReference type="ARBA" id="ARBA00031521"/>
    </source>
</evidence>
<evidence type="ECO:0000256" key="3">
    <source>
        <dbReference type="ARBA" id="ARBA00022692"/>
    </source>
</evidence>
<evidence type="ECO:0000256" key="1">
    <source>
        <dbReference type="ARBA" id="ARBA00004434"/>
    </source>
</evidence>
<keyword evidence="6 11" id="KW-0496">Mitochondrion</keyword>
<keyword evidence="5" id="KW-1133">Transmembrane helix</keyword>
<evidence type="ECO:0000256" key="12">
    <source>
        <dbReference type="SAM" id="Coils"/>
    </source>
</evidence>
<keyword evidence="14" id="KW-1185">Reference proteome</keyword>
<evidence type="ECO:0000256" key="5">
    <source>
        <dbReference type="ARBA" id="ARBA00022989"/>
    </source>
</evidence>
<dbReference type="EMBL" id="KN847475">
    <property type="protein sequence ID" value="KIX10334.1"/>
    <property type="molecule type" value="Genomic_DNA"/>
</dbReference>
<evidence type="ECO:0000256" key="11">
    <source>
        <dbReference type="RuleBase" id="RU368005"/>
    </source>
</evidence>
<evidence type="ECO:0000256" key="7">
    <source>
        <dbReference type="ARBA" id="ARBA00023136"/>
    </source>
</evidence>
<name>A0A0D2IWD4_9EURO</name>
<evidence type="ECO:0000256" key="4">
    <source>
        <dbReference type="ARBA" id="ARBA00022792"/>
    </source>
</evidence>
<reference evidence="13 14" key="1">
    <citation type="submission" date="2015-01" db="EMBL/GenBank/DDBJ databases">
        <title>The Genome Sequence of Rhinocladiella mackenzie CBS 650.93.</title>
        <authorList>
            <consortium name="The Broad Institute Genomics Platform"/>
            <person name="Cuomo C."/>
            <person name="de Hoog S."/>
            <person name="Gorbushina A."/>
            <person name="Stielow B."/>
            <person name="Teixiera M."/>
            <person name="Abouelleil A."/>
            <person name="Chapman S.B."/>
            <person name="Priest M."/>
            <person name="Young S.K."/>
            <person name="Wortman J."/>
            <person name="Nusbaum C."/>
            <person name="Birren B."/>
        </authorList>
    </citation>
    <scope>NUCLEOTIDE SEQUENCE [LARGE SCALE GENOMIC DNA]</scope>
    <source>
        <strain evidence="13 14">CBS 650.93</strain>
    </source>
</reference>
<comment type="subcellular location">
    <subcellularLocation>
        <location evidence="1 11">Mitochondrion inner membrane</location>
        <topology evidence="1 11">Single-pass membrane protein</topology>
    </subcellularLocation>
</comment>
<protein>
    <recommendedName>
        <fullName evidence="10 11">Cytochrome b mRNA-processing protein 4</fullName>
    </recommendedName>
</protein>
<evidence type="ECO:0000256" key="2">
    <source>
        <dbReference type="ARBA" id="ARBA00006780"/>
    </source>
</evidence>
<dbReference type="AlphaFoldDB" id="A0A0D2IWD4"/>
<dbReference type="GO" id="GO:0005743">
    <property type="term" value="C:mitochondrial inner membrane"/>
    <property type="evidence" value="ECO:0007669"/>
    <property type="project" value="UniProtKB-SubCell"/>
</dbReference>
<evidence type="ECO:0000256" key="8">
    <source>
        <dbReference type="ARBA" id="ARBA00023186"/>
    </source>
</evidence>
<dbReference type="GeneID" id="25289487"/>
<dbReference type="VEuPathDB" id="FungiDB:Z518_01416"/>
<accession>A0A0D2IWD4</accession>
<evidence type="ECO:0000313" key="14">
    <source>
        <dbReference type="Proteomes" id="UP000053617"/>
    </source>
</evidence>
<dbReference type="HOGENOM" id="CLU_2238098_0_0_1"/>
<dbReference type="GO" id="GO:0034551">
    <property type="term" value="P:mitochondrial respiratory chain complex III assembly"/>
    <property type="evidence" value="ECO:0007669"/>
    <property type="project" value="TreeGrafter"/>
</dbReference>
<evidence type="ECO:0000256" key="9">
    <source>
        <dbReference type="ARBA" id="ARBA00025413"/>
    </source>
</evidence>
<dbReference type="Proteomes" id="UP000053617">
    <property type="component" value="Unassembled WGS sequence"/>
</dbReference>
<dbReference type="RefSeq" id="XP_013277470.1">
    <property type="nucleotide sequence ID" value="XM_013422016.1"/>
</dbReference>
<sequence>MGSKGFMYAKMVAALVPDPEEIKKKWSPELRQHLEETREEREKNMELFFADLKELSKSNLNIWMAMRERDIRRKQEAKQKQLEERALERRMREEMRAEALGAQDK</sequence>
<organism evidence="13 14">
    <name type="scientific">Rhinocladiella mackenziei CBS 650.93</name>
    <dbReference type="NCBI Taxonomy" id="1442369"/>
    <lineage>
        <taxon>Eukaryota</taxon>
        <taxon>Fungi</taxon>
        <taxon>Dikarya</taxon>
        <taxon>Ascomycota</taxon>
        <taxon>Pezizomycotina</taxon>
        <taxon>Eurotiomycetes</taxon>
        <taxon>Chaetothyriomycetidae</taxon>
        <taxon>Chaetothyriales</taxon>
        <taxon>Herpotrichiellaceae</taxon>
        <taxon>Rhinocladiella</taxon>
    </lineage>
</organism>
<keyword evidence="3" id="KW-0812">Transmembrane</keyword>